<feature type="domain" description="Importin N-terminal" evidence="5">
    <location>
        <begin position="26"/>
        <end position="98"/>
    </location>
</feature>
<dbReference type="Proteomes" id="UP001527925">
    <property type="component" value="Unassembled WGS sequence"/>
</dbReference>
<evidence type="ECO:0000313" key="6">
    <source>
        <dbReference type="EMBL" id="KAL2919092.1"/>
    </source>
</evidence>
<reference evidence="6 7" key="1">
    <citation type="submission" date="2023-09" db="EMBL/GenBank/DDBJ databases">
        <title>Pangenome analysis of Batrachochytrium dendrobatidis and related Chytrids.</title>
        <authorList>
            <person name="Yacoub M.N."/>
            <person name="Stajich J.E."/>
            <person name="James T.Y."/>
        </authorList>
    </citation>
    <scope>NUCLEOTIDE SEQUENCE [LARGE SCALE GENOMIC DNA]</scope>
    <source>
        <strain evidence="6 7">JEL0888</strain>
    </source>
</reference>
<dbReference type="PANTHER" id="PTHR10997:SF7">
    <property type="entry name" value="IMPORTIN-11"/>
    <property type="match status" value="1"/>
</dbReference>
<accession>A0ABR4NHV4</accession>
<dbReference type="InterPro" id="IPR001494">
    <property type="entry name" value="Importin-beta_N"/>
</dbReference>
<sequence length="1001" mass="111835">MSDPKTQLCAVLAQAASHDEAERRAGEGVLAEWEKSPMFHMTLQDIYFDRSLDTRLRSLAIIHLKNGITKYWHKTAKPSIVPDEKAHIRQRQIAVFDEPLRKLAIQQAIVTSKIARADFPNDWPNLISTLFPIVQASFAAPPPLDEATKSTQYNSLYTLHHVVKAMCSKVLPASRRELYNNAPAIFSFVSGLFYDRANAFLELAARIRVDDPQSGLDEILTLARVALKCLRRLIVQGFPDFDKNEGVTTFTLRLLDYLQSFMKIRSTIPKASSGIYATLSSISILVGKLYIDLLQERVVNFVLSPHGITILRFYWTLLESTPAVDDDETSEKIVLQGLKLLKLVVKNPSFNTLKSDSGAGRMPLVVQTLDSQLFMPDSVMGLFRLLVTHYIRLSREDLATWEDDPESFAQEEETDQWEFSIKACAERVLMDLVAKNRDMLCPVLVRLIGEVSVPTTQENVLFKDAVMAAAGLAAHDLYDLFDFAQWAMSHLVHEAQRKEPWHKIMRRRISWLIGRWISVKAPANIRPALYETVMSLMMRGEDLVVRLTAVSDLRRCVDDFDFVPEDFLRFLEPCVPLFMQLLEDTDEFESKMRILGCLLVIIERMEGKILPFVGPILTVLPQLWERAESENMFRASIVSIMTKLMKSLRGDSAQLHGLVLPILEQSVDTSKPGHLYLIEEGLELWLVTVQNAPAATPELVALVPYATHLITFGSENLKRVLHIVEAYVVLDPLAVLQANAMPIMSTIAGMLGELRAEASNALMRTVDTIVQACHAANCFGAISQVISSSSLFAKMLSLVLQRGEINLVVVGFLAILARIAIYDPVTFIGAIDHVGATSNPPVADVLGPLLDLWVEKFDAMGHGKQRKLTALAMANLLGTGHPAVLARLNGVFGVLTSVAAEIAGLDKEELSFDRAASKQTLASTVFAYEPRDMDDDEDSLDKTRWEALQERDPVLVNDSLAHFLRTNMAELERKLGGSVQLQQALAATDPDLLLQMQHFTR</sequence>
<evidence type="ECO:0000259" key="5">
    <source>
        <dbReference type="PROSITE" id="PS50166"/>
    </source>
</evidence>
<evidence type="ECO:0000256" key="4">
    <source>
        <dbReference type="ARBA" id="ARBA00023242"/>
    </source>
</evidence>
<keyword evidence="3" id="KW-0813">Transport</keyword>
<protein>
    <recommendedName>
        <fullName evidence="5">Importin N-terminal domain-containing protein</fullName>
    </recommendedName>
</protein>
<dbReference type="EMBL" id="JADGIZ020000004">
    <property type="protein sequence ID" value="KAL2919092.1"/>
    <property type="molecule type" value="Genomic_DNA"/>
</dbReference>
<organism evidence="6 7">
    <name type="scientific">Polyrhizophydium stewartii</name>
    <dbReference type="NCBI Taxonomy" id="2732419"/>
    <lineage>
        <taxon>Eukaryota</taxon>
        <taxon>Fungi</taxon>
        <taxon>Fungi incertae sedis</taxon>
        <taxon>Chytridiomycota</taxon>
        <taxon>Chytridiomycota incertae sedis</taxon>
        <taxon>Chytridiomycetes</taxon>
        <taxon>Rhizophydiales</taxon>
        <taxon>Rhizophydiales incertae sedis</taxon>
        <taxon>Polyrhizophydium</taxon>
    </lineage>
</organism>
<dbReference type="PANTHER" id="PTHR10997">
    <property type="entry name" value="IMPORTIN-7, 8, 11"/>
    <property type="match status" value="1"/>
</dbReference>
<comment type="caution">
    <text evidence="6">The sequence shown here is derived from an EMBL/GenBank/DDBJ whole genome shotgun (WGS) entry which is preliminary data.</text>
</comment>
<evidence type="ECO:0000256" key="1">
    <source>
        <dbReference type="ARBA" id="ARBA00004123"/>
    </source>
</evidence>
<dbReference type="Gene3D" id="1.25.10.10">
    <property type="entry name" value="Leucine-rich Repeat Variant"/>
    <property type="match status" value="1"/>
</dbReference>
<evidence type="ECO:0000313" key="7">
    <source>
        <dbReference type="Proteomes" id="UP001527925"/>
    </source>
</evidence>
<dbReference type="InterPro" id="IPR016024">
    <property type="entry name" value="ARM-type_fold"/>
</dbReference>
<comment type="similarity">
    <text evidence="2">Belongs to the importin beta family.</text>
</comment>
<name>A0ABR4NHV4_9FUNG</name>
<dbReference type="SMART" id="SM00913">
    <property type="entry name" value="IBN_N"/>
    <property type="match status" value="1"/>
</dbReference>
<dbReference type="Pfam" id="PF03810">
    <property type="entry name" value="IBN_N"/>
    <property type="match status" value="1"/>
</dbReference>
<dbReference type="SUPFAM" id="SSF48371">
    <property type="entry name" value="ARM repeat"/>
    <property type="match status" value="1"/>
</dbReference>
<dbReference type="InterPro" id="IPR058669">
    <property type="entry name" value="TPR_IPO7/11-like"/>
</dbReference>
<gene>
    <name evidence="6" type="ORF">HK105_201362</name>
</gene>
<dbReference type="PROSITE" id="PS50166">
    <property type="entry name" value="IMPORTIN_B_NT"/>
    <property type="match status" value="1"/>
</dbReference>
<evidence type="ECO:0000256" key="3">
    <source>
        <dbReference type="ARBA" id="ARBA00022448"/>
    </source>
</evidence>
<keyword evidence="4" id="KW-0539">Nucleus</keyword>
<dbReference type="InterPro" id="IPR011989">
    <property type="entry name" value="ARM-like"/>
</dbReference>
<evidence type="ECO:0000256" key="2">
    <source>
        <dbReference type="ARBA" id="ARBA00007991"/>
    </source>
</evidence>
<comment type="subcellular location">
    <subcellularLocation>
        <location evidence="1">Nucleus</location>
    </subcellularLocation>
</comment>
<keyword evidence="7" id="KW-1185">Reference proteome</keyword>
<dbReference type="Pfam" id="PF25758">
    <property type="entry name" value="TPR_IPO11"/>
    <property type="match status" value="1"/>
</dbReference>
<proteinExistence type="inferred from homology"/>